<evidence type="ECO:0000256" key="1">
    <source>
        <dbReference type="PROSITE-ProRule" id="PRU00244"/>
    </source>
</evidence>
<feature type="transmembrane region" description="Helical" evidence="1">
    <location>
        <begin position="221"/>
        <end position="246"/>
    </location>
</feature>
<feature type="transmembrane region" description="Helical" evidence="1">
    <location>
        <begin position="122"/>
        <end position="142"/>
    </location>
</feature>
<dbReference type="InterPro" id="IPR005330">
    <property type="entry name" value="MHYT_dom"/>
</dbReference>
<comment type="caution">
    <text evidence="3">The sequence shown here is derived from an EMBL/GenBank/DDBJ whole genome shotgun (WGS) entry which is preliminary data.</text>
</comment>
<sequence length="272" mass="28245">MNADIQQFSMGTWVAILAAATSFVGVFVAIASTRTAGAARGDRARTGWVGWAAFAFAVLGAWVPQLLVAAGLGLSSGDVDVSTRIRFDLTWLVISLVVVFVLSAAAFFVLASPRRSWQATGALAAALLWVGLVGGNLAFVRSLVLQGTHSLDPLYVGVSAAVALVVAVGVVATVLRLGTRTLRLVASLPIAALVVVIYWAGFEGVSVSPDPQFAPPSGVEIFSALLPAFLLGMLVVTIPIAALLMAPDRVSAALEREADLLAEESNEAFTLN</sequence>
<keyword evidence="1" id="KW-1133">Transmembrane helix</keyword>
<dbReference type="Pfam" id="PF03707">
    <property type="entry name" value="MHYT"/>
    <property type="match status" value="1"/>
</dbReference>
<feature type="transmembrane region" description="Helical" evidence="1">
    <location>
        <begin position="12"/>
        <end position="36"/>
    </location>
</feature>
<feature type="transmembrane region" description="Helical" evidence="1">
    <location>
        <begin position="89"/>
        <end position="110"/>
    </location>
</feature>
<protein>
    <recommendedName>
        <fullName evidence="2">MHYT domain-containing protein</fullName>
    </recommendedName>
</protein>
<proteinExistence type="predicted"/>
<accession>A0A6P2CBF0</accession>
<gene>
    <name evidence="3" type="ORF">DW322_04785</name>
</gene>
<feature type="transmembrane region" description="Helical" evidence="1">
    <location>
        <begin position="154"/>
        <end position="175"/>
    </location>
</feature>
<dbReference type="GO" id="GO:0016020">
    <property type="term" value="C:membrane"/>
    <property type="evidence" value="ECO:0007669"/>
    <property type="project" value="UniProtKB-UniRule"/>
</dbReference>
<feature type="transmembrane region" description="Helical" evidence="1">
    <location>
        <begin position="182"/>
        <end position="201"/>
    </location>
</feature>
<evidence type="ECO:0000313" key="3">
    <source>
        <dbReference type="EMBL" id="TXG89662.1"/>
    </source>
</evidence>
<dbReference type="RefSeq" id="WP_010839003.1">
    <property type="nucleotide sequence ID" value="NZ_QRCM01000001.1"/>
</dbReference>
<dbReference type="Proteomes" id="UP000471120">
    <property type="component" value="Unassembled WGS sequence"/>
</dbReference>
<dbReference type="AlphaFoldDB" id="A0A6P2CBF0"/>
<name>A0A6P2CBF0_9NOCA</name>
<feature type="transmembrane region" description="Helical" evidence="1">
    <location>
        <begin position="48"/>
        <end position="69"/>
    </location>
</feature>
<feature type="domain" description="MHYT" evidence="2">
    <location>
        <begin position="10"/>
        <end position="208"/>
    </location>
</feature>
<evidence type="ECO:0000259" key="2">
    <source>
        <dbReference type="PROSITE" id="PS50924"/>
    </source>
</evidence>
<dbReference type="EMBL" id="QRCM01000001">
    <property type="protein sequence ID" value="TXG89662.1"/>
    <property type="molecule type" value="Genomic_DNA"/>
</dbReference>
<keyword evidence="1" id="KW-0812">Transmembrane</keyword>
<reference evidence="3 4" key="1">
    <citation type="submission" date="2018-07" db="EMBL/GenBank/DDBJ databases">
        <title>Genome sequence of Rhodococcus rhodnii ATCC 35071 from Rhodnius prolixus.</title>
        <authorList>
            <person name="Patel V."/>
            <person name="Vogel K.J."/>
        </authorList>
    </citation>
    <scope>NUCLEOTIDE SEQUENCE [LARGE SCALE GENOMIC DNA]</scope>
    <source>
        <strain evidence="3 4">ATCC 35071</strain>
    </source>
</reference>
<organism evidence="3 4">
    <name type="scientific">Rhodococcus rhodnii</name>
    <dbReference type="NCBI Taxonomy" id="38312"/>
    <lineage>
        <taxon>Bacteria</taxon>
        <taxon>Bacillati</taxon>
        <taxon>Actinomycetota</taxon>
        <taxon>Actinomycetes</taxon>
        <taxon>Mycobacteriales</taxon>
        <taxon>Nocardiaceae</taxon>
        <taxon>Rhodococcus</taxon>
    </lineage>
</organism>
<evidence type="ECO:0000313" key="4">
    <source>
        <dbReference type="Proteomes" id="UP000471120"/>
    </source>
</evidence>
<keyword evidence="1" id="KW-0472">Membrane</keyword>
<dbReference type="PROSITE" id="PS50924">
    <property type="entry name" value="MHYT"/>
    <property type="match status" value="1"/>
</dbReference>